<feature type="transmembrane region" description="Helical" evidence="8">
    <location>
        <begin position="420"/>
        <end position="442"/>
    </location>
</feature>
<feature type="transmembrane region" description="Helical" evidence="8">
    <location>
        <begin position="160"/>
        <end position="179"/>
    </location>
</feature>
<evidence type="ECO:0000313" key="10">
    <source>
        <dbReference type="EMBL" id="KAF5343581.1"/>
    </source>
</evidence>
<protein>
    <recommendedName>
        <fullName evidence="9">Major facilitator superfamily (MFS) profile domain-containing protein</fullName>
    </recommendedName>
</protein>
<evidence type="ECO:0000256" key="7">
    <source>
        <dbReference type="SAM" id="MobiDB-lite"/>
    </source>
</evidence>
<dbReference type="InterPro" id="IPR020846">
    <property type="entry name" value="MFS_dom"/>
</dbReference>
<dbReference type="AlphaFoldDB" id="A0A8H5CKQ8"/>
<comment type="subcellular location">
    <subcellularLocation>
        <location evidence="1">Endomembrane system</location>
        <topology evidence="1">Multi-pass membrane protein</topology>
    </subcellularLocation>
</comment>
<dbReference type="GO" id="GO:0012505">
    <property type="term" value="C:endomembrane system"/>
    <property type="evidence" value="ECO:0007669"/>
    <property type="project" value="UniProtKB-SubCell"/>
</dbReference>
<reference evidence="10 11" key="1">
    <citation type="journal article" date="2020" name="ISME J.">
        <title>Uncovering the hidden diversity of litter-decomposition mechanisms in mushroom-forming fungi.</title>
        <authorList>
            <person name="Floudas D."/>
            <person name="Bentzer J."/>
            <person name="Ahren D."/>
            <person name="Johansson T."/>
            <person name="Persson P."/>
            <person name="Tunlid A."/>
        </authorList>
    </citation>
    <scope>NUCLEOTIDE SEQUENCE [LARGE SCALE GENOMIC DNA]</scope>
    <source>
        <strain evidence="10 11">CBS 291.85</strain>
    </source>
</reference>
<dbReference type="GO" id="GO:0022857">
    <property type="term" value="F:transmembrane transporter activity"/>
    <property type="evidence" value="ECO:0007669"/>
    <property type="project" value="InterPro"/>
</dbReference>
<evidence type="ECO:0000256" key="4">
    <source>
        <dbReference type="ARBA" id="ARBA00022692"/>
    </source>
</evidence>
<keyword evidence="3" id="KW-0813">Transport</keyword>
<evidence type="ECO:0000256" key="5">
    <source>
        <dbReference type="ARBA" id="ARBA00022989"/>
    </source>
</evidence>
<evidence type="ECO:0000256" key="8">
    <source>
        <dbReference type="SAM" id="Phobius"/>
    </source>
</evidence>
<dbReference type="PANTHER" id="PTHR23501">
    <property type="entry name" value="MAJOR FACILITATOR SUPERFAMILY"/>
    <property type="match status" value="1"/>
</dbReference>
<dbReference type="PANTHER" id="PTHR23501:SF102">
    <property type="entry name" value="DRUG TRANSPORTER, PUTATIVE (AFU_ORTHOLOGUE AFUA_3G08530)-RELATED"/>
    <property type="match status" value="1"/>
</dbReference>
<feature type="transmembrane region" description="Helical" evidence="8">
    <location>
        <begin position="526"/>
        <end position="545"/>
    </location>
</feature>
<gene>
    <name evidence="10" type="ORF">D9758_012981</name>
</gene>
<dbReference type="Gene3D" id="1.20.1250.20">
    <property type="entry name" value="MFS general substrate transporter like domains"/>
    <property type="match status" value="1"/>
</dbReference>
<evidence type="ECO:0000256" key="3">
    <source>
        <dbReference type="ARBA" id="ARBA00022448"/>
    </source>
</evidence>
<dbReference type="Pfam" id="PF07690">
    <property type="entry name" value="MFS_1"/>
    <property type="match status" value="1"/>
</dbReference>
<feature type="region of interest" description="Disordered" evidence="7">
    <location>
        <begin position="557"/>
        <end position="597"/>
    </location>
</feature>
<dbReference type="EMBL" id="JAACJM010000138">
    <property type="protein sequence ID" value="KAF5343581.1"/>
    <property type="molecule type" value="Genomic_DNA"/>
</dbReference>
<feature type="transmembrane region" description="Helical" evidence="8">
    <location>
        <begin position="454"/>
        <end position="474"/>
    </location>
</feature>
<evidence type="ECO:0000256" key="2">
    <source>
        <dbReference type="ARBA" id="ARBA00008335"/>
    </source>
</evidence>
<evidence type="ECO:0000256" key="1">
    <source>
        <dbReference type="ARBA" id="ARBA00004127"/>
    </source>
</evidence>
<dbReference type="CDD" id="cd17502">
    <property type="entry name" value="MFS_Azr1_MDR_like"/>
    <property type="match status" value="1"/>
</dbReference>
<dbReference type="PROSITE" id="PS50850">
    <property type="entry name" value="MFS"/>
    <property type="match status" value="1"/>
</dbReference>
<comment type="similarity">
    <text evidence="2">Belongs to the major facilitator superfamily.</text>
</comment>
<feature type="transmembrane region" description="Helical" evidence="8">
    <location>
        <begin position="218"/>
        <end position="238"/>
    </location>
</feature>
<evidence type="ECO:0000313" key="11">
    <source>
        <dbReference type="Proteomes" id="UP000559256"/>
    </source>
</evidence>
<dbReference type="Proteomes" id="UP000559256">
    <property type="component" value="Unassembled WGS sequence"/>
</dbReference>
<feature type="transmembrane region" description="Helical" evidence="8">
    <location>
        <begin position="186"/>
        <end position="206"/>
    </location>
</feature>
<feature type="transmembrane region" description="Helical" evidence="8">
    <location>
        <begin position="62"/>
        <end position="85"/>
    </location>
</feature>
<dbReference type="InterPro" id="IPR036259">
    <property type="entry name" value="MFS_trans_sf"/>
</dbReference>
<proteinExistence type="inferred from homology"/>
<feature type="transmembrane region" description="Helical" evidence="8">
    <location>
        <begin position="97"/>
        <end position="116"/>
    </location>
</feature>
<keyword evidence="4 8" id="KW-0812">Transmembrane</keyword>
<dbReference type="SUPFAM" id="SSF103473">
    <property type="entry name" value="MFS general substrate transporter"/>
    <property type="match status" value="1"/>
</dbReference>
<comment type="caution">
    <text evidence="10">The sequence shown here is derived from an EMBL/GenBank/DDBJ whole genome shotgun (WGS) entry which is preliminary data.</text>
</comment>
<feature type="compositionally biased region" description="Low complexity" evidence="7">
    <location>
        <begin position="27"/>
        <end position="36"/>
    </location>
</feature>
<name>A0A8H5CKQ8_9AGAR</name>
<keyword evidence="6 8" id="KW-0472">Membrane</keyword>
<dbReference type="FunFam" id="1.20.1720.10:FF:000013">
    <property type="entry name" value="Related to multidrug resistance proteins"/>
    <property type="match status" value="1"/>
</dbReference>
<sequence length="597" mass="64613">MVLPRVFRSLTTTTASDDTMSTVTKAIPQDAQQDQKQPVKKKPGESWKADETHVLPHNNLPIVFLGFMCTIFLSAMDQTIVATALPTIVSELGGGSNYSWVGSAYLLAAATFSPLYGKLSDIVGRKPVLFGSILIFLVGSALCGAAQTMIWLIVCRAVQGIGGGGIIQMIQITISDIVSLEDRGKYGGFIGGTWGMASIVGPLLGGVFTDHVSWRWCFWINLPTGGAATLILFFFLNLNPRPTKSFKEHAREFDFLGLFVIVAGVGLTPNNCSCCCWSISPLSCWCLRDLHDKICHLTSKIVPDANYINHFDCRLFPRCDLISRHVYCLPLVQTPNPVVLGAYYLPVYFQALGASATGAGVRMIPFSCGGAIFSAASGILVSKTKEYRFIMWGAFAFFTLGYGLMTMLDSHSNTAEKVLYPFVAAIGLGSLFQTPLIGLQAAMPLKDMATSTSAFGFIRTLGGTVGIAIGQAIFSGTLKTRLDKIPNLSIDTSSSGLSESVRHLNQIPDPTQRAAVIQAYAKSVSSIWVVCTPILGASFLMVLWIRKYSLDRKFVQNSDPAKQATDIEKGEPAKQSINDSAEESTKNDHKTTVDESV</sequence>
<dbReference type="PRINTS" id="PR01036">
    <property type="entry name" value="TCRTETB"/>
</dbReference>
<feature type="transmembrane region" description="Helical" evidence="8">
    <location>
        <begin position="128"/>
        <end position="154"/>
    </location>
</feature>
<feature type="domain" description="Major facilitator superfamily (MFS) profile" evidence="9">
    <location>
        <begin position="63"/>
        <end position="549"/>
    </location>
</feature>
<evidence type="ECO:0000259" key="9">
    <source>
        <dbReference type="PROSITE" id="PS50850"/>
    </source>
</evidence>
<dbReference type="OrthoDB" id="10021397at2759"/>
<organism evidence="10 11">
    <name type="scientific">Tetrapyrgos nigripes</name>
    <dbReference type="NCBI Taxonomy" id="182062"/>
    <lineage>
        <taxon>Eukaryota</taxon>
        <taxon>Fungi</taxon>
        <taxon>Dikarya</taxon>
        <taxon>Basidiomycota</taxon>
        <taxon>Agaricomycotina</taxon>
        <taxon>Agaricomycetes</taxon>
        <taxon>Agaricomycetidae</taxon>
        <taxon>Agaricales</taxon>
        <taxon>Marasmiineae</taxon>
        <taxon>Marasmiaceae</taxon>
        <taxon>Tetrapyrgos</taxon>
    </lineage>
</organism>
<accession>A0A8H5CKQ8</accession>
<feature type="compositionally biased region" description="Basic and acidic residues" evidence="7">
    <location>
        <begin position="583"/>
        <end position="597"/>
    </location>
</feature>
<dbReference type="Gene3D" id="1.20.1720.10">
    <property type="entry name" value="Multidrug resistance protein D"/>
    <property type="match status" value="1"/>
</dbReference>
<feature type="transmembrane region" description="Helical" evidence="8">
    <location>
        <begin position="389"/>
        <end position="408"/>
    </location>
</feature>
<keyword evidence="5 8" id="KW-1133">Transmembrane helix</keyword>
<feature type="region of interest" description="Disordered" evidence="7">
    <location>
        <begin position="27"/>
        <end position="48"/>
    </location>
</feature>
<keyword evidence="11" id="KW-1185">Reference proteome</keyword>
<dbReference type="GO" id="GO:0005886">
    <property type="term" value="C:plasma membrane"/>
    <property type="evidence" value="ECO:0007669"/>
    <property type="project" value="TreeGrafter"/>
</dbReference>
<evidence type="ECO:0000256" key="6">
    <source>
        <dbReference type="ARBA" id="ARBA00023136"/>
    </source>
</evidence>
<dbReference type="InterPro" id="IPR011701">
    <property type="entry name" value="MFS"/>
</dbReference>